<dbReference type="OrthoDB" id="9815497at2"/>
<dbReference type="InterPro" id="IPR052698">
    <property type="entry name" value="MoCofactor_Util/Proc"/>
</dbReference>
<name>A0A222G9U0_9GAMM</name>
<reference evidence="3 4" key="1">
    <citation type="submission" date="2017-08" db="EMBL/GenBank/DDBJ databases">
        <title>Complete genome of Colwellia sp. NB097-1, a psychrophile bacterium ioslated from Bering Sea.</title>
        <authorList>
            <person name="Chen X."/>
        </authorList>
    </citation>
    <scope>NUCLEOTIDE SEQUENCE [LARGE SCALE GENOMIC DNA]</scope>
    <source>
        <strain evidence="3 4">NB097-1</strain>
    </source>
</reference>
<dbReference type="Gene3D" id="3.40.50.720">
    <property type="entry name" value="NAD(P)-binding Rossmann-like Domain"/>
    <property type="match status" value="1"/>
</dbReference>
<gene>
    <name evidence="3" type="ORF">B5D82_13350</name>
</gene>
<evidence type="ECO:0008006" key="5">
    <source>
        <dbReference type="Google" id="ProtNLM"/>
    </source>
</evidence>
<dbReference type="EMBL" id="CP020465">
    <property type="protein sequence ID" value="ASP48668.1"/>
    <property type="molecule type" value="Genomic_DNA"/>
</dbReference>
<dbReference type="InterPro" id="IPR003777">
    <property type="entry name" value="XdhC_CoxI"/>
</dbReference>
<feature type="domain" description="XdhC Rossmann" evidence="2">
    <location>
        <begin position="205"/>
        <end position="347"/>
    </location>
</feature>
<dbReference type="AlphaFoldDB" id="A0A222G9U0"/>
<dbReference type="PANTHER" id="PTHR30388:SF4">
    <property type="entry name" value="MOLYBDENUM COFACTOR INSERTION CHAPERONE PAOD"/>
    <property type="match status" value="1"/>
</dbReference>
<dbReference type="KEGG" id="cber:B5D82_13350"/>
<evidence type="ECO:0000313" key="4">
    <source>
        <dbReference type="Proteomes" id="UP000202259"/>
    </source>
</evidence>
<dbReference type="RefSeq" id="WP_081152187.1">
    <property type="nucleotide sequence ID" value="NZ_CP020465.1"/>
</dbReference>
<evidence type="ECO:0000259" key="1">
    <source>
        <dbReference type="Pfam" id="PF02625"/>
    </source>
</evidence>
<dbReference type="InterPro" id="IPR027051">
    <property type="entry name" value="XdhC_Rossmann_dom"/>
</dbReference>
<organism evidence="3 4">
    <name type="scientific">Cognaticolwellia beringensis</name>
    <dbReference type="NCBI Taxonomy" id="1967665"/>
    <lineage>
        <taxon>Bacteria</taxon>
        <taxon>Pseudomonadati</taxon>
        <taxon>Pseudomonadota</taxon>
        <taxon>Gammaproteobacteria</taxon>
        <taxon>Alteromonadales</taxon>
        <taxon>Colwelliaceae</taxon>
        <taxon>Cognaticolwellia</taxon>
    </lineage>
</organism>
<dbReference type="PANTHER" id="PTHR30388">
    <property type="entry name" value="ALDEHYDE OXIDOREDUCTASE MOLYBDENUM COFACTOR ASSEMBLY PROTEIN"/>
    <property type="match status" value="1"/>
</dbReference>
<dbReference type="Pfam" id="PF02625">
    <property type="entry name" value="XdhC_CoxI"/>
    <property type="match status" value="1"/>
</dbReference>
<dbReference type="Pfam" id="PF13478">
    <property type="entry name" value="XdhC_C"/>
    <property type="match status" value="1"/>
</dbReference>
<protein>
    <recommendedName>
        <fullName evidence="5">Xanthine dehydrogenase</fullName>
    </recommendedName>
</protein>
<accession>A0A222G9U0</accession>
<evidence type="ECO:0000259" key="2">
    <source>
        <dbReference type="Pfam" id="PF13478"/>
    </source>
</evidence>
<feature type="domain" description="XdhC- CoxI" evidence="1">
    <location>
        <begin position="22"/>
        <end position="83"/>
    </location>
</feature>
<dbReference type="Proteomes" id="UP000202259">
    <property type="component" value="Chromosome"/>
</dbReference>
<keyword evidence="4" id="KW-1185">Reference proteome</keyword>
<sequence length="366" mass="40402">MLNNHSHFSLLEYYLNHSDKLNWVLATIVNKEGSSYRSPGAIMLVNNLGQSHGLVSGGCLEANIVLHAKKVFDNEQAHYVEYDMLEEDGYAAELGVGCKGKIGVLLQYVTAAHQRLLAMLFKRMQTGETSYLQQTFLTVEAAKKSLNAIDLFDNVGQLLMSTDQAQESIENDALSEMIKLNKAHSHIVLGQSELSFTKISAPTNLWIFGGGSDAIPLVTMAAQMGWRVTVVDHRSSYARSSSFKHAADIFRIHPDDFSQTAQFKQLDAAVLMTHNLNLDAAWLRLLHENKVAKYIGLLGPMERRHNVESLADISDITWLTRHVNGPVGLDIGGELPESIALSILAQCHSVLHNRSALALSGHFINS</sequence>
<evidence type="ECO:0000313" key="3">
    <source>
        <dbReference type="EMBL" id="ASP48668.1"/>
    </source>
</evidence>
<proteinExistence type="predicted"/>